<keyword evidence="2 10" id="KW-0812">Transmembrane</keyword>
<feature type="compositionally biased region" description="Low complexity" evidence="9">
    <location>
        <begin position="494"/>
        <end position="509"/>
    </location>
</feature>
<feature type="region of interest" description="Disordered" evidence="9">
    <location>
        <begin position="581"/>
        <end position="615"/>
    </location>
</feature>
<feature type="transmembrane region" description="Helical" evidence="10">
    <location>
        <begin position="528"/>
        <end position="548"/>
    </location>
</feature>
<gene>
    <name evidence="12" type="ORF">FGIG_07615</name>
</gene>
<evidence type="ECO:0000256" key="3">
    <source>
        <dbReference type="ARBA" id="ARBA00022729"/>
    </source>
</evidence>
<sequence length="624" mass="69417">MVKNCIMKHHALSIIIVSLIQLIFVSITVFGHSVISKCNRTAELEAGAIILAKPSIEAGAEFLDKVLVRSLRDCYTACCKLTNCNIGVFKSKPPAYCFLFNCTPTSRCSYTSQVDYYVITLTTVHSPSADREQSSNPNNLLDPFQTPTIGLDEICSEQHPCSTDHSFCSKGLCVCRNGWVRNGVSCVPFECPSPELQFRCNDSTTCVAIYDRCNGVIECPDGSDESNCPVDLVSRGRSGLNGNRSQLDSSSVLNTKSSRLSFLLNASSRERDQDQTDASVSQRMVDTDDLLNLPYMSSSHYQLRPGRFHRVHPLPIHQRSKLTERENYPNRRSVLTPVSTGTDWYMSDTDWEAPGFDQFSDYYPHYSASHTPVDRRLSVYNRDSHSRYDRDIFRRKTHKPWASSDYFGSSMSPRSDTYDSLPTDAALRSYPRVMVREELVDPSVFPDASSASVWDQSDRSHQTGHAAPGRKKSLSEKAHAAASSQEISEHPEAKTGTSSTASPTANSASHPDEVLSLLERNQSEGHTAALILAFSLGLVCCFIALLVFECRRRRHAHGLSARRRPNNVSVLFGDRRKLPVPGGMSGIRRNSKRTKSFRDPGGYVAVETDPDEDEDKLVQNGLVL</sequence>
<evidence type="ECO:0000259" key="11">
    <source>
        <dbReference type="PROSITE" id="PS50986"/>
    </source>
</evidence>
<dbReference type="PROSITE" id="PS50986">
    <property type="entry name" value="MANSC"/>
    <property type="match status" value="1"/>
</dbReference>
<dbReference type="Proteomes" id="UP000316759">
    <property type="component" value="Unassembled WGS sequence"/>
</dbReference>
<evidence type="ECO:0000256" key="6">
    <source>
        <dbReference type="ARBA" id="ARBA00023157"/>
    </source>
</evidence>
<dbReference type="AlphaFoldDB" id="A0A504YPR7"/>
<evidence type="ECO:0000313" key="13">
    <source>
        <dbReference type="Proteomes" id="UP000316759"/>
    </source>
</evidence>
<evidence type="ECO:0000256" key="1">
    <source>
        <dbReference type="ARBA" id="ARBA00004479"/>
    </source>
</evidence>
<evidence type="ECO:0000256" key="4">
    <source>
        <dbReference type="ARBA" id="ARBA00022989"/>
    </source>
</evidence>
<protein>
    <recommendedName>
        <fullName evidence="11">MANSC domain-containing protein</fullName>
    </recommendedName>
</protein>
<comment type="caution">
    <text evidence="12">The sequence shown here is derived from an EMBL/GenBank/DDBJ whole genome shotgun (WGS) entry which is preliminary data.</text>
</comment>
<evidence type="ECO:0000313" key="12">
    <source>
        <dbReference type="EMBL" id="TPP63354.1"/>
    </source>
</evidence>
<dbReference type="Pfam" id="PF00057">
    <property type="entry name" value="Ldl_recept_a"/>
    <property type="match status" value="1"/>
</dbReference>
<dbReference type="Gene3D" id="4.10.400.10">
    <property type="entry name" value="Low-density Lipoprotein Receptor"/>
    <property type="match status" value="1"/>
</dbReference>
<dbReference type="InterPro" id="IPR011106">
    <property type="entry name" value="MANSC_N"/>
</dbReference>
<dbReference type="PANTHER" id="PTHR46876:SF1">
    <property type="entry name" value="LOW-DENSITY LIPOPROTEIN RECEPTOR-RELATED PROTEIN 11"/>
    <property type="match status" value="1"/>
</dbReference>
<dbReference type="OrthoDB" id="10037294at2759"/>
<keyword evidence="4 10" id="KW-1133">Transmembrane helix</keyword>
<dbReference type="SUPFAM" id="SSF57424">
    <property type="entry name" value="LDL receptor-like module"/>
    <property type="match status" value="1"/>
</dbReference>
<keyword evidence="7" id="KW-0325">Glycoprotein</keyword>
<dbReference type="InterPro" id="IPR036055">
    <property type="entry name" value="LDL_receptor-like_sf"/>
</dbReference>
<dbReference type="InterPro" id="IPR002172">
    <property type="entry name" value="LDrepeatLR_classA_rpt"/>
</dbReference>
<proteinExistence type="predicted"/>
<keyword evidence="6 8" id="KW-1015">Disulfide bond</keyword>
<reference evidence="12 13" key="1">
    <citation type="submission" date="2019-04" db="EMBL/GenBank/DDBJ databases">
        <title>Annotation for the trematode Fasciola gigantica.</title>
        <authorList>
            <person name="Choi Y.-J."/>
        </authorList>
    </citation>
    <scope>NUCLEOTIDE SEQUENCE [LARGE SCALE GENOMIC DNA]</scope>
    <source>
        <strain evidence="12">Uganda_cow_1</strain>
    </source>
</reference>
<dbReference type="PROSITE" id="PS01209">
    <property type="entry name" value="LDLRA_1"/>
    <property type="match status" value="1"/>
</dbReference>
<dbReference type="GO" id="GO:0016020">
    <property type="term" value="C:membrane"/>
    <property type="evidence" value="ECO:0007669"/>
    <property type="project" value="UniProtKB-SubCell"/>
</dbReference>
<dbReference type="PANTHER" id="PTHR46876">
    <property type="entry name" value="LOW-DENSITY LIPOPROTEIN RECEPTOR-RELATED PROTEIN 11"/>
    <property type="match status" value="1"/>
</dbReference>
<evidence type="ECO:0000256" key="5">
    <source>
        <dbReference type="ARBA" id="ARBA00023136"/>
    </source>
</evidence>
<dbReference type="SMART" id="SM00192">
    <property type="entry name" value="LDLa"/>
    <property type="match status" value="1"/>
</dbReference>
<evidence type="ECO:0000256" key="9">
    <source>
        <dbReference type="SAM" id="MobiDB-lite"/>
    </source>
</evidence>
<evidence type="ECO:0000256" key="2">
    <source>
        <dbReference type="ARBA" id="ARBA00022692"/>
    </source>
</evidence>
<accession>A0A504YPR7</accession>
<dbReference type="EMBL" id="SUNJ01005778">
    <property type="protein sequence ID" value="TPP63354.1"/>
    <property type="molecule type" value="Genomic_DNA"/>
</dbReference>
<name>A0A504YPR7_FASGI</name>
<dbReference type="Pfam" id="PF07502">
    <property type="entry name" value="MANEC"/>
    <property type="match status" value="1"/>
</dbReference>
<comment type="caution">
    <text evidence="8">Lacks conserved residue(s) required for the propagation of feature annotation.</text>
</comment>
<organism evidence="12 13">
    <name type="scientific">Fasciola gigantica</name>
    <name type="common">Giant liver fluke</name>
    <dbReference type="NCBI Taxonomy" id="46835"/>
    <lineage>
        <taxon>Eukaryota</taxon>
        <taxon>Metazoa</taxon>
        <taxon>Spiralia</taxon>
        <taxon>Lophotrochozoa</taxon>
        <taxon>Platyhelminthes</taxon>
        <taxon>Trematoda</taxon>
        <taxon>Digenea</taxon>
        <taxon>Plagiorchiida</taxon>
        <taxon>Echinostomata</taxon>
        <taxon>Echinostomatoidea</taxon>
        <taxon>Fasciolidae</taxon>
        <taxon>Fasciola</taxon>
    </lineage>
</organism>
<comment type="subcellular location">
    <subcellularLocation>
        <location evidence="1">Membrane</location>
        <topology evidence="1">Single-pass type I membrane protein</topology>
    </subcellularLocation>
</comment>
<keyword evidence="3" id="KW-0732">Signal</keyword>
<dbReference type="InterPro" id="IPR013980">
    <property type="entry name" value="MANSC_dom"/>
</dbReference>
<evidence type="ECO:0000256" key="8">
    <source>
        <dbReference type="PROSITE-ProRule" id="PRU00124"/>
    </source>
</evidence>
<feature type="transmembrane region" description="Helical" evidence="10">
    <location>
        <begin position="12"/>
        <end position="35"/>
    </location>
</feature>
<evidence type="ECO:0000256" key="10">
    <source>
        <dbReference type="SAM" id="Phobius"/>
    </source>
</evidence>
<dbReference type="CDD" id="cd00112">
    <property type="entry name" value="LDLa"/>
    <property type="match status" value="1"/>
</dbReference>
<feature type="region of interest" description="Disordered" evidence="9">
    <location>
        <begin position="448"/>
        <end position="511"/>
    </location>
</feature>
<keyword evidence="13" id="KW-1185">Reference proteome</keyword>
<feature type="domain" description="MANSC" evidence="11">
    <location>
        <begin position="44"/>
        <end position="119"/>
    </location>
</feature>
<keyword evidence="5 10" id="KW-0472">Membrane</keyword>
<dbReference type="InterPro" id="IPR023415">
    <property type="entry name" value="LDLR_class-A_CS"/>
</dbReference>
<dbReference type="PROSITE" id="PS50068">
    <property type="entry name" value="LDLRA_2"/>
    <property type="match status" value="1"/>
</dbReference>
<feature type="disulfide bond" evidence="8">
    <location>
        <begin position="213"/>
        <end position="228"/>
    </location>
</feature>
<dbReference type="SMART" id="SM00765">
    <property type="entry name" value="MANEC"/>
    <property type="match status" value="1"/>
</dbReference>
<evidence type="ECO:0000256" key="7">
    <source>
        <dbReference type="ARBA" id="ARBA00023180"/>
    </source>
</evidence>